<comment type="similarity">
    <text evidence="1 2">Belongs to the Iojap/RsfS family.</text>
</comment>
<comment type="subcellular location">
    <subcellularLocation>
        <location evidence="2">Cytoplasm</location>
    </subcellularLocation>
</comment>
<organism evidence="3 4">
    <name type="scientific">candidate division WOR_3 bacterium SM23_60</name>
    <dbReference type="NCBI Taxonomy" id="1703780"/>
    <lineage>
        <taxon>Bacteria</taxon>
        <taxon>Bacteria division WOR-3</taxon>
    </lineage>
</organism>
<dbReference type="GO" id="GO:0042256">
    <property type="term" value="P:cytosolic ribosome assembly"/>
    <property type="evidence" value="ECO:0007669"/>
    <property type="project" value="UniProtKB-UniRule"/>
</dbReference>
<comment type="caution">
    <text evidence="3">The sequence shown here is derived from an EMBL/GenBank/DDBJ whole genome shotgun (WGS) entry which is preliminary data.</text>
</comment>
<dbReference type="HAMAP" id="MF_01477">
    <property type="entry name" value="Iojap_RsfS"/>
    <property type="match status" value="1"/>
</dbReference>
<reference evidence="3 4" key="1">
    <citation type="journal article" date="2015" name="Microbiome">
        <title>Genomic resolution of linkages in carbon, nitrogen, and sulfur cycling among widespread estuary sediment bacteria.</title>
        <authorList>
            <person name="Baker B.J."/>
            <person name="Lazar C.S."/>
            <person name="Teske A.P."/>
            <person name="Dick G.J."/>
        </authorList>
    </citation>
    <scope>NUCLEOTIDE SEQUENCE [LARGE SCALE GENOMIC DNA]</scope>
    <source>
        <strain evidence="3">SM23_60</strain>
    </source>
</reference>
<accession>A0A0S8GAM2</accession>
<dbReference type="PANTHER" id="PTHR21043">
    <property type="entry name" value="IOJAP SUPERFAMILY ORTHOLOG"/>
    <property type="match status" value="1"/>
</dbReference>
<dbReference type="PANTHER" id="PTHR21043:SF0">
    <property type="entry name" value="MITOCHONDRIAL ASSEMBLY OF RIBOSOMAL LARGE SUBUNIT PROTEIN 1"/>
    <property type="match status" value="1"/>
</dbReference>
<dbReference type="GO" id="GO:0017148">
    <property type="term" value="P:negative regulation of translation"/>
    <property type="evidence" value="ECO:0007669"/>
    <property type="project" value="UniProtKB-UniRule"/>
</dbReference>
<dbReference type="PATRIC" id="fig|1703780.3.peg.1153"/>
<sequence length="118" mass="13769">MPSTRTARQFIKEIVQWVDQKKGTEIVVFDVREISPITDYLIITTGLSEIHNRTIAEHIMQHGRPDHIEGFEIGQWILIDYFDVIVHIFSHEAREFYGLERLWGDAPQLLVNHDTSTP</sequence>
<dbReference type="SUPFAM" id="SSF81301">
    <property type="entry name" value="Nucleotidyltransferase"/>
    <property type="match status" value="1"/>
</dbReference>
<protein>
    <recommendedName>
        <fullName evidence="2">Ribosomal silencing factor RsfS</fullName>
    </recommendedName>
</protein>
<dbReference type="AlphaFoldDB" id="A0A0S8GAM2"/>
<dbReference type="EMBL" id="LJUO01000114">
    <property type="protein sequence ID" value="KPK69729.1"/>
    <property type="molecule type" value="Genomic_DNA"/>
</dbReference>
<evidence type="ECO:0000313" key="4">
    <source>
        <dbReference type="Proteomes" id="UP000051096"/>
    </source>
</evidence>
<dbReference type="Gene3D" id="3.30.460.10">
    <property type="entry name" value="Beta Polymerase, domain 2"/>
    <property type="match status" value="1"/>
</dbReference>
<evidence type="ECO:0000313" key="3">
    <source>
        <dbReference type="EMBL" id="KPK69729.1"/>
    </source>
</evidence>
<dbReference type="GO" id="GO:0005737">
    <property type="term" value="C:cytoplasm"/>
    <property type="evidence" value="ECO:0007669"/>
    <property type="project" value="UniProtKB-SubCell"/>
</dbReference>
<dbReference type="GO" id="GO:0090071">
    <property type="term" value="P:negative regulation of ribosome biogenesis"/>
    <property type="evidence" value="ECO:0007669"/>
    <property type="project" value="UniProtKB-UniRule"/>
</dbReference>
<comment type="subunit">
    <text evidence="2">Interacts with ribosomal protein uL14 (rplN).</text>
</comment>
<dbReference type="GO" id="GO:0043023">
    <property type="term" value="F:ribosomal large subunit binding"/>
    <property type="evidence" value="ECO:0007669"/>
    <property type="project" value="TreeGrafter"/>
</dbReference>
<dbReference type="Proteomes" id="UP000051096">
    <property type="component" value="Unassembled WGS sequence"/>
</dbReference>
<keyword evidence="2" id="KW-0810">Translation regulation</keyword>
<dbReference type="InterPro" id="IPR043519">
    <property type="entry name" value="NT_sf"/>
</dbReference>
<dbReference type="Pfam" id="PF02410">
    <property type="entry name" value="RsfS"/>
    <property type="match status" value="1"/>
</dbReference>
<dbReference type="NCBIfam" id="TIGR00090">
    <property type="entry name" value="rsfS_iojap_ybeB"/>
    <property type="match status" value="1"/>
</dbReference>
<comment type="function">
    <text evidence="2">Functions as a ribosomal silencing factor. Interacts with ribosomal protein uL14 (rplN), blocking formation of intersubunit bridge B8. Prevents association of the 30S and 50S ribosomal subunits and the formation of functional ribosomes, thus repressing translation.</text>
</comment>
<proteinExistence type="inferred from homology"/>
<keyword evidence="2" id="KW-0963">Cytoplasm</keyword>
<name>A0A0S8GAM2_UNCW3</name>
<evidence type="ECO:0000256" key="1">
    <source>
        <dbReference type="ARBA" id="ARBA00010574"/>
    </source>
</evidence>
<dbReference type="InterPro" id="IPR004394">
    <property type="entry name" value="Iojap/RsfS/C7orf30"/>
</dbReference>
<evidence type="ECO:0000256" key="2">
    <source>
        <dbReference type="HAMAP-Rule" id="MF_01477"/>
    </source>
</evidence>
<gene>
    <name evidence="2" type="primary">rsfS</name>
    <name evidence="3" type="ORF">AMJ87_10045</name>
</gene>
<keyword evidence="2" id="KW-0678">Repressor</keyword>